<feature type="domain" description="NAD-dependent epimerase/dehydratase" evidence="3">
    <location>
        <begin position="18"/>
        <end position="175"/>
    </location>
</feature>
<accession>A0A395M5V1</accession>
<dbReference type="PANTHER" id="PTHR10366:SF562">
    <property type="entry name" value="ALDEHYDE REDUCTASE II (AFU_ORTHOLOGUE AFUA_1G11360)"/>
    <property type="match status" value="1"/>
</dbReference>
<dbReference type="STRING" id="2594813.A0A395M5V1"/>
<keyword evidence="1" id="KW-0560">Oxidoreductase</keyword>
<dbReference type="Pfam" id="PF01370">
    <property type="entry name" value="Epimerase"/>
    <property type="match status" value="1"/>
</dbReference>
<evidence type="ECO:0000259" key="3">
    <source>
        <dbReference type="Pfam" id="PF01370"/>
    </source>
</evidence>
<sequence>MSPTFFPYEPALATGATVLVTGVSGFVGSHIADHLLSGASLFEKKYGPNKFQLCTVPNLVEANAFAVVLKGVSGIVHTASDMTFDSDPDQVITPTVAMGLNLLRSAAQNRDIKRFVYTSSCAAAATPKHGNWPRISSDTWNKEAIEEAWAPPPYLADRGFAVYAASKAQADFITHRSQYGIKCSIKASEGFDIKALVLWDFQSVLNQLPYHNILHGI</sequence>
<dbReference type="PANTHER" id="PTHR10366">
    <property type="entry name" value="NAD DEPENDENT EPIMERASE/DEHYDRATASE"/>
    <property type="match status" value="1"/>
</dbReference>
<protein>
    <submittedName>
        <fullName evidence="4">Aldehyde reductase</fullName>
    </submittedName>
</protein>
<dbReference type="InterPro" id="IPR036291">
    <property type="entry name" value="NAD(P)-bd_dom_sf"/>
</dbReference>
<evidence type="ECO:0000256" key="2">
    <source>
        <dbReference type="ARBA" id="ARBA00023445"/>
    </source>
</evidence>
<keyword evidence="5" id="KW-1185">Reference proteome</keyword>
<comment type="similarity">
    <text evidence="2">Belongs to the NAD(P)-dependent epimerase/dehydratase family. Dihydroflavonol-4-reductase subfamily.</text>
</comment>
<dbReference type="Proteomes" id="UP000265631">
    <property type="component" value="Unassembled WGS sequence"/>
</dbReference>
<dbReference type="InterPro" id="IPR001509">
    <property type="entry name" value="Epimerase_deHydtase"/>
</dbReference>
<dbReference type="EMBL" id="PXXK01000601">
    <property type="protein sequence ID" value="RFN43262.1"/>
    <property type="molecule type" value="Genomic_DNA"/>
</dbReference>
<dbReference type="GO" id="GO:0016616">
    <property type="term" value="F:oxidoreductase activity, acting on the CH-OH group of donors, NAD or NADP as acceptor"/>
    <property type="evidence" value="ECO:0007669"/>
    <property type="project" value="TreeGrafter"/>
</dbReference>
<dbReference type="OrthoDB" id="2735536at2759"/>
<dbReference type="Gene3D" id="3.40.50.720">
    <property type="entry name" value="NAD(P)-binding Rossmann-like Domain"/>
    <property type="match status" value="1"/>
</dbReference>
<evidence type="ECO:0000313" key="5">
    <source>
        <dbReference type="Proteomes" id="UP000265631"/>
    </source>
</evidence>
<evidence type="ECO:0000256" key="1">
    <source>
        <dbReference type="ARBA" id="ARBA00023002"/>
    </source>
</evidence>
<evidence type="ECO:0000313" key="4">
    <source>
        <dbReference type="EMBL" id="RFN43262.1"/>
    </source>
</evidence>
<dbReference type="InterPro" id="IPR050425">
    <property type="entry name" value="NAD(P)_dehydrat-like"/>
</dbReference>
<dbReference type="SUPFAM" id="SSF51735">
    <property type="entry name" value="NAD(P)-binding Rossmann-fold domains"/>
    <property type="match status" value="1"/>
</dbReference>
<name>A0A395M5V1_9HYPO</name>
<dbReference type="AlphaFoldDB" id="A0A395M5V1"/>
<comment type="caution">
    <text evidence="4">The sequence shown here is derived from an EMBL/GenBank/DDBJ whole genome shotgun (WGS) entry which is preliminary data.</text>
</comment>
<proteinExistence type="inferred from homology"/>
<reference evidence="4 5" key="1">
    <citation type="journal article" date="2018" name="PLoS Pathog.">
        <title>Evolution of structural diversity of trichothecenes, a family of toxins produced by plant pathogenic and entomopathogenic fungi.</title>
        <authorList>
            <person name="Proctor R.H."/>
            <person name="McCormick S.P."/>
            <person name="Kim H.S."/>
            <person name="Cardoza R.E."/>
            <person name="Stanley A.M."/>
            <person name="Lindo L."/>
            <person name="Kelly A."/>
            <person name="Brown D.W."/>
            <person name="Lee T."/>
            <person name="Vaughan M.M."/>
            <person name="Alexander N.J."/>
            <person name="Busman M."/>
            <person name="Gutierrez S."/>
        </authorList>
    </citation>
    <scope>NUCLEOTIDE SEQUENCE [LARGE SCALE GENOMIC DNA]</scope>
    <source>
        <strain evidence="4 5">NRRL 13405</strain>
    </source>
</reference>
<organism evidence="4 5">
    <name type="scientific">Fusarium flagelliforme</name>
    <dbReference type="NCBI Taxonomy" id="2675880"/>
    <lineage>
        <taxon>Eukaryota</taxon>
        <taxon>Fungi</taxon>
        <taxon>Dikarya</taxon>
        <taxon>Ascomycota</taxon>
        <taxon>Pezizomycotina</taxon>
        <taxon>Sordariomycetes</taxon>
        <taxon>Hypocreomycetidae</taxon>
        <taxon>Hypocreales</taxon>
        <taxon>Nectriaceae</taxon>
        <taxon>Fusarium</taxon>
        <taxon>Fusarium incarnatum-equiseti species complex</taxon>
    </lineage>
</organism>
<gene>
    <name evidence="4" type="ORF">FIE12Z_12501</name>
</gene>